<comment type="subcellular location">
    <subcellularLocation>
        <location evidence="1">Periplasm</location>
    </subcellularLocation>
</comment>
<dbReference type="PANTHER" id="PTHR30024">
    <property type="entry name" value="ALIPHATIC SULFONATES-BINDING PROTEIN-RELATED"/>
    <property type="match status" value="1"/>
</dbReference>
<proteinExistence type="inferred from homology"/>
<evidence type="ECO:0000313" key="6">
    <source>
        <dbReference type="Proteomes" id="UP000193427"/>
    </source>
</evidence>
<dbReference type="RefSeq" id="WP_237357553.1">
    <property type="nucleotide sequence ID" value="NZ_BSPR01000013.1"/>
</dbReference>
<name>A0A1W6LAH9_9BURK</name>
<sequence>MTRLPLRHLAAALTAAALFTTTSASFAADKVRLAINLSPISALPLIAQQKGYFTQQGLDVTIQNFTSGRQALETVLGGGAEIATAAESPVTAATFANQKVALLARMEYSELKTLVATPGVAKVADLKGKRIGYASGTGSEVYTFELLKKAGLTKADVTLVNLRPQDMIAAAASGSIDAYNIWEPHVANGRKALGAKASLLDSRDVYSETFNVVTTDTWARDNPKAAQAFLRALLQAEQWLKANRDDAITLVGTAVNLKKEELAEVWNDYIFELVLDDRTVRALKNHAQWRLDTGNAAGGATALPDFGKVIVSGPLKAIAPERVKL</sequence>
<dbReference type="GO" id="GO:0042597">
    <property type="term" value="C:periplasmic space"/>
    <property type="evidence" value="ECO:0007669"/>
    <property type="project" value="UniProtKB-SubCell"/>
</dbReference>
<dbReference type="STRING" id="946333.A4W93_16135"/>
<dbReference type="PANTHER" id="PTHR30024:SF47">
    <property type="entry name" value="TAURINE-BINDING PERIPLASMIC PROTEIN"/>
    <property type="match status" value="1"/>
</dbReference>
<dbReference type="SUPFAM" id="SSF53850">
    <property type="entry name" value="Periplasmic binding protein-like II"/>
    <property type="match status" value="1"/>
</dbReference>
<dbReference type="EMBL" id="CP015118">
    <property type="protein sequence ID" value="ARN21305.1"/>
    <property type="molecule type" value="Genomic_DNA"/>
</dbReference>
<evidence type="ECO:0000256" key="3">
    <source>
        <dbReference type="ARBA" id="ARBA00022729"/>
    </source>
</evidence>
<comment type="similarity">
    <text evidence="2">Belongs to the bacterial solute-binding protein SsuA/TauA family.</text>
</comment>
<evidence type="ECO:0000256" key="1">
    <source>
        <dbReference type="ARBA" id="ARBA00004418"/>
    </source>
</evidence>
<dbReference type="AlphaFoldDB" id="A0A1W6LAH9"/>
<dbReference type="GO" id="GO:0042918">
    <property type="term" value="P:alkanesulfonate transmembrane transport"/>
    <property type="evidence" value="ECO:0007669"/>
    <property type="project" value="TreeGrafter"/>
</dbReference>
<evidence type="ECO:0000259" key="4">
    <source>
        <dbReference type="Pfam" id="PF09084"/>
    </source>
</evidence>
<reference evidence="5 6" key="1">
    <citation type="submission" date="2016-04" db="EMBL/GenBank/DDBJ databases">
        <title>Complete genome sequence of natural rubber-degrading, novel Gram-negative bacterium, Rhizobacter gummiphilus strain NS21.</title>
        <authorList>
            <person name="Tabata M."/>
            <person name="Kasai D."/>
            <person name="Fukuda M."/>
        </authorList>
    </citation>
    <scope>NUCLEOTIDE SEQUENCE [LARGE SCALE GENOMIC DNA]</scope>
    <source>
        <strain evidence="5 6">NS21</strain>
    </source>
</reference>
<organism evidence="5 6">
    <name type="scientific">Piscinibacter gummiphilus</name>
    <dbReference type="NCBI Taxonomy" id="946333"/>
    <lineage>
        <taxon>Bacteria</taxon>
        <taxon>Pseudomonadati</taxon>
        <taxon>Pseudomonadota</taxon>
        <taxon>Betaproteobacteria</taxon>
        <taxon>Burkholderiales</taxon>
        <taxon>Sphaerotilaceae</taxon>
        <taxon>Piscinibacter</taxon>
    </lineage>
</organism>
<dbReference type="CDD" id="cd01008">
    <property type="entry name" value="PBP2_NrtA_SsuA_CpmA_like"/>
    <property type="match status" value="1"/>
</dbReference>
<accession>A0A1W6LAH9</accession>
<keyword evidence="3" id="KW-0732">Signal</keyword>
<protein>
    <submittedName>
        <fullName evidence="5">ABC transporter substrate-binding protein</fullName>
    </submittedName>
</protein>
<gene>
    <name evidence="5" type="ORF">A4W93_16135</name>
</gene>
<evidence type="ECO:0000313" key="5">
    <source>
        <dbReference type="EMBL" id="ARN21305.1"/>
    </source>
</evidence>
<evidence type="ECO:0000256" key="2">
    <source>
        <dbReference type="ARBA" id="ARBA00010742"/>
    </source>
</evidence>
<dbReference type="Proteomes" id="UP000193427">
    <property type="component" value="Chromosome"/>
</dbReference>
<dbReference type="KEGG" id="rgu:A4W93_16135"/>
<feature type="domain" description="SsuA/THI5-like" evidence="4">
    <location>
        <begin position="45"/>
        <end position="247"/>
    </location>
</feature>
<dbReference type="Gene3D" id="3.40.190.10">
    <property type="entry name" value="Periplasmic binding protein-like II"/>
    <property type="match status" value="2"/>
</dbReference>
<dbReference type="Pfam" id="PF09084">
    <property type="entry name" value="NMT1"/>
    <property type="match status" value="1"/>
</dbReference>
<dbReference type="InterPro" id="IPR015168">
    <property type="entry name" value="SsuA/THI5"/>
</dbReference>
<keyword evidence="6" id="KW-1185">Reference proteome</keyword>